<organism evidence="1 2">
    <name type="scientific">Camellia lanceoleosa</name>
    <dbReference type="NCBI Taxonomy" id="1840588"/>
    <lineage>
        <taxon>Eukaryota</taxon>
        <taxon>Viridiplantae</taxon>
        <taxon>Streptophyta</taxon>
        <taxon>Embryophyta</taxon>
        <taxon>Tracheophyta</taxon>
        <taxon>Spermatophyta</taxon>
        <taxon>Magnoliopsida</taxon>
        <taxon>eudicotyledons</taxon>
        <taxon>Gunneridae</taxon>
        <taxon>Pentapetalae</taxon>
        <taxon>asterids</taxon>
        <taxon>Ericales</taxon>
        <taxon>Theaceae</taxon>
        <taxon>Camellia</taxon>
    </lineage>
</organism>
<reference evidence="1 2" key="1">
    <citation type="journal article" date="2022" name="Plant J.">
        <title>Chromosome-level genome of Camellia lanceoleosa provides a valuable resource for understanding genome evolution and self-incompatibility.</title>
        <authorList>
            <person name="Gong W."/>
            <person name="Xiao S."/>
            <person name="Wang L."/>
            <person name="Liao Z."/>
            <person name="Chang Y."/>
            <person name="Mo W."/>
            <person name="Hu G."/>
            <person name="Li W."/>
            <person name="Zhao G."/>
            <person name="Zhu H."/>
            <person name="Hu X."/>
            <person name="Ji K."/>
            <person name="Xiang X."/>
            <person name="Song Q."/>
            <person name="Yuan D."/>
            <person name="Jin S."/>
            <person name="Zhang L."/>
        </authorList>
    </citation>
    <scope>NUCLEOTIDE SEQUENCE [LARGE SCALE GENOMIC DNA]</scope>
    <source>
        <strain evidence="1">SQ_2022a</strain>
    </source>
</reference>
<evidence type="ECO:0000313" key="1">
    <source>
        <dbReference type="EMBL" id="KAI8019879.1"/>
    </source>
</evidence>
<comment type="caution">
    <text evidence="1">The sequence shown here is derived from an EMBL/GenBank/DDBJ whole genome shotgun (WGS) entry which is preliminary data.</text>
</comment>
<evidence type="ECO:0000313" key="2">
    <source>
        <dbReference type="Proteomes" id="UP001060215"/>
    </source>
</evidence>
<dbReference type="EMBL" id="CM045759">
    <property type="protein sequence ID" value="KAI8019879.1"/>
    <property type="molecule type" value="Genomic_DNA"/>
</dbReference>
<sequence length="84" mass="9313">MNKLSFHSSGGRAGAVSEAGKKKRGVVVKCEGSSSTGQQSYEKNFCLCVSTGEEIDNPSEWYMVNLSSNKDKEKEEEEEEEEEE</sequence>
<protein>
    <submittedName>
        <fullName evidence="1">Uncharacterized protein</fullName>
    </submittedName>
</protein>
<keyword evidence="2" id="KW-1185">Reference proteome</keyword>
<name>A0ACC0I3C0_9ERIC</name>
<dbReference type="Proteomes" id="UP001060215">
    <property type="component" value="Chromosome 2"/>
</dbReference>
<proteinExistence type="predicted"/>
<accession>A0ACC0I3C0</accession>
<gene>
    <name evidence="1" type="ORF">LOK49_LG04G03783</name>
</gene>